<gene>
    <name evidence="1" type="primary">RvY_07011-1</name>
    <name evidence="1" type="synonym">RvY_07011.1</name>
    <name evidence="1" type="ORF">RvY_07011</name>
</gene>
<proteinExistence type="predicted"/>
<dbReference type="EMBL" id="BDGG01000003">
    <property type="protein sequence ID" value="GAU95387.1"/>
    <property type="molecule type" value="Genomic_DNA"/>
</dbReference>
<organism evidence="1 2">
    <name type="scientific">Ramazzottius varieornatus</name>
    <name type="common">Water bear</name>
    <name type="synonym">Tardigrade</name>
    <dbReference type="NCBI Taxonomy" id="947166"/>
    <lineage>
        <taxon>Eukaryota</taxon>
        <taxon>Metazoa</taxon>
        <taxon>Ecdysozoa</taxon>
        <taxon>Tardigrada</taxon>
        <taxon>Eutardigrada</taxon>
        <taxon>Parachela</taxon>
        <taxon>Hypsibioidea</taxon>
        <taxon>Ramazzottiidae</taxon>
        <taxon>Ramazzottius</taxon>
    </lineage>
</organism>
<comment type="caution">
    <text evidence="1">The sequence shown here is derived from an EMBL/GenBank/DDBJ whole genome shotgun (WGS) entry which is preliminary data.</text>
</comment>
<keyword evidence="2" id="KW-1185">Reference proteome</keyword>
<evidence type="ECO:0000313" key="1">
    <source>
        <dbReference type="EMBL" id="GAU95387.1"/>
    </source>
</evidence>
<name>A0A1D1V6V7_RAMVA</name>
<sequence length="120" mass="14145">MAQIYMVIMPKIPPRLASEPSVRQISLQTGYLPQDRFRFLKQKEQIHSKYSETEDGTIFTLSDRYRLQEFNKPRQSPRANLCKYRFALEVSSINRDISSQSNRNKALGSWLLDDIFWSIN</sequence>
<accession>A0A1D1V6V7</accession>
<dbReference type="Proteomes" id="UP000186922">
    <property type="component" value="Unassembled WGS sequence"/>
</dbReference>
<protein>
    <submittedName>
        <fullName evidence="1">Uncharacterized protein</fullName>
    </submittedName>
</protein>
<dbReference type="AlphaFoldDB" id="A0A1D1V6V7"/>
<evidence type="ECO:0000313" key="2">
    <source>
        <dbReference type="Proteomes" id="UP000186922"/>
    </source>
</evidence>
<reference evidence="1 2" key="1">
    <citation type="journal article" date="2016" name="Nat. Commun.">
        <title>Extremotolerant tardigrade genome and improved radiotolerance of human cultured cells by tardigrade-unique protein.</title>
        <authorList>
            <person name="Hashimoto T."/>
            <person name="Horikawa D.D."/>
            <person name="Saito Y."/>
            <person name="Kuwahara H."/>
            <person name="Kozuka-Hata H."/>
            <person name="Shin-I T."/>
            <person name="Minakuchi Y."/>
            <person name="Ohishi K."/>
            <person name="Motoyama A."/>
            <person name="Aizu T."/>
            <person name="Enomoto A."/>
            <person name="Kondo K."/>
            <person name="Tanaka S."/>
            <person name="Hara Y."/>
            <person name="Koshikawa S."/>
            <person name="Sagara H."/>
            <person name="Miura T."/>
            <person name="Yokobori S."/>
            <person name="Miyagawa K."/>
            <person name="Suzuki Y."/>
            <person name="Kubo T."/>
            <person name="Oyama M."/>
            <person name="Kohara Y."/>
            <person name="Fujiyama A."/>
            <person name="Arakawa K."/>
            <person name="Katayama T."/>
            <person name="Toyoda A."/>
            <person name="Kunieda T."/>
        </authorList>
    </citation>
    <scope>NUCLEOTIDE SEQUENCE [LARGE SCALE GENOMIC DNA]</scope>
    <source>
        <strain evidence="1 2">YOKOZUNA-1</strain>
    </source>
</reference>